<evidence type="ECO:0000313" key="1">
    <source>
        <dbReference type="EMBL" id="KAF3502069.1"/>
    </source>
</evidence>
<sequence length="107" mass="11719">MGKYLVKLGNVDFLDTHRLGETAPLGRWDTRSGFLASSSGRCDKYVCGMEWGISPAASAYRCKRPLQHLVSVSRTLAAASRWGHKATGSVTRPLGHLGTRLIHYSCL</sequence>
<comment type="caution">
    <text evidence="1">The sequence shown here is derived from an EMBL/GenBank/DDBJ whole genome shotgun (WGS) entry which is preliminary data.</text>
</comment>
<dbReference type="AlphaFoldDB" id="A0A8S9NLT8"/>
<accession>A0A8S9NLT8</accession>
<evidence type="ECO:0000313" key="2">
    <source>
        <dbReference type="Proteomes" id="UP000712600"/>
    </source>
</evidence>
<dbReference type="EMBL" id="QGKX02001621">
    <property type="protein sequence ID" value="KAF3502069.1"/>
    <property type="molecule type" value="Genomic_DNA"/>
</dbReference>
<organism evidence="1 2">
    <name type="scientific">Brassica cretica</name>
    <name type="common">Mustard</name>
    <dbReference type="NCBI Taxonomy" id="69181"/>
    <lineage>
        <taxon>Eukaryota</taxon>
        <taxon>Viridiplantae</taxon>
        <taxon>Streptophyta</taxon>
        <taxon>Embryophyta</taxon>
        <taxon>Tracheophyta</taxon>
        <taxon>Spermatophyta</taxon>
        <taxon>Magnoliopsida</taxon>
        <taxon>eudicotyledons</taxon>
        <taxon>Gunneridae</taxon>
        <taxon>Pentapetalae</taxon>
        <taxon>rosids</taxon>
        <taxon>malvids</taxon>
        <taxon>Brassicales</taxon>
        <taxon>Brassicaceae</taxon>
        <taxon>Brassiceae</taxon>
        <taxon>Brassica</taxon>
    </lineage>
</organism>
<reference evidence="1" key="1">
    <citation type="submission" date="2019-12" db="EMBL/GenBank/DDBJ databases">
        <title>Genome sequencing and annotation of Brassica cretica.</title>
        <authorList>
            <person name="Studholme D.J."/>
            <person name="Sarris P."/>
        </authorList>
    </citation>
    <scope>NUCLEOTIDE SEQUENCE</scope>
    <source>
        <strain evidence="1">PFS-109/04</strain>
        <tissue evidence="1">Leaf</tissue>
    </source>
</reference>
<name>A0A8S9NLT8_BRACR</name>
<dbReference type="Proteomes" id="UP000712600">
    <property type="component" value="Unassembled WGS sequence"/>
</dbReference>
<gene>
    <name evidence="1" type="ORF">F2Q69_00040319</name>
</gene>
<proteinExistence type="predicted"/>
<protein>
    <submittedName>
        <fullName evidence="1">Uncharacterized protein</fullName>
    </submittedName>
</protein>